<dbReference type="GO" id="GO:0007165">
    <property type="term" value="P:signal transduction"/>
    <property type="evidence" value="ECO:0007669"/>
    <property type="project" value="InterPro"/>
</dbReference>
<evidence type="ECO:0000259" key="1">
    <source>
        <dbReference type="PROSITE" id="PS50011"/>
    </source>
</evidence>
<gene>
    <name evidence="3" type="ORF">Vau01_078280</name>
</gene>
<dbReference type="InterPro" id="IPR011009">
    <property type="entry name" value="Kinase-like_dom_sf"/>
</dbReference>
<keyword evidence="4" id="KW-1185">Reference proteome</keyword>
<dbReference type="Proteomes" id="UP000612585">
    <property type="component" value="Unassembled WGS sequence"/>
</dbReference>
<comment type="caution">
    <text evidence="3">The sequence shown here is derived from an EMBL/GenBank/DDBJ whole genome shotgun (WGS) entry which is preliminary data.</text>
</comment>
<evidence type="ECO:0000259" key="2">
    <source>
        <dbReference type="PROSITE" id="PS50104"/>
    </source>
</evidence>
<reference evidence="3" key="1">
    <citation type="submission" date="2021-01" db="EMBL/GenBank/DDBJ databases">
        <title>Whole genome shotgun sequence of Virgisporangium aurantiacum NBRC 16421.</title>
        <authorList>
            <person name="Komaki H."/>
            <person name="Tamura T."/>
        </authorList>
    </citation>
    <scope>NUCLEOTIDE SEQUENCE</scope>
    <source>
        <strain evidence="3">NBRC 16421</strain>
    </source>
</reference>
<dbReference type="EMBL" id="BOPG01000051">
    <property type="protein sequence ID" value="GIJ60312.1"/>
    <property type="molecule type" value="Genomic_DNA"/>
</dbReference>
<dbReference type="Gene3D" id="1.10.510.10">
    <property type="entry name" value="Transferase(Phosphotransferase) domain 1"/>
    <property type="match status" value="1"/>
</dbReference>
<dbReference type="PROSITE" id="PS50011">
    <property type="entry name" value="PROTEIN_KINASE_DOM"/>
    <property type="match status" value="1"/>
</dbReference>
<organism evidence="3 4">
    <name type="scientific">Virgisporangium aurantiacum</name>
    <dbReference type="NCBI Taxonomy" id="175570"/>
    <lineage>
        <taxon>Bacteria</taxon>
        <taxon>Bacillati</taxon>
        <taxon>Actinomycetota</taxon>
        <taxon>Actinomycetes</taxon>
        <taxon>Micromonosporales</taxon>
        <taxon>Micromonosporaceae</taxon>
        <taxon>Virgisporangium</taxon>
    </lineage>
</organism>
<dbReference type="Pfam" id="PF13676">
    <property type="entry name" value="TIR_2"/>
    <property type="match status" value="1"/>
</dbReference>
<dbReference type="InterPro" id="IPR000719">
    <property type="entry name" value="Prot_kinase_dom"/>
</dbReference>
<evidence type="ECO:0000313" key="4">
    <source>
        <dbReference type="Proteomes" id="UP000612585"/>
    </source>
</evidence>
<sequence>MTARYDIFVSYSTTDRDVTEPLVARLRDDGYQVWFDDAEMVGGRPVLGQVSDGLRDANHMIACLSDAYLDGGWTRHELDVSITADPANRGGRTRPAWIRRGRLDAPNFLSQLYICDLSRPERFEAEYTKLTKDIRRLRDHGRPARAETDGPDEEAVARACDRALEAVDDPSRTLFLLGQATELLLVFLYRRHIGEPPPAGTLDWVLERLVRSALLPPEAYAPLALLHEYRRQTVRGGIHEFAITVETVVPALTALNALSQVFFGDRSRHSTGEDLWAVLPHGDHTTERRIPGTAYHLREPPLSQNSLGPLYAGRDADQNELTVNLVLLPESADDRFFEEVSRFTRLRAVGIVAPLAAGRIMVHDERRALYMILPSLEGTSARDLLEHLGPLPERAAYELCADVARALVGFHQAVPPLVHGDVKPANIMVDRFGRAAVLCVGRQVASVATQNVGGRIDSYFFADRDKRSGRPLTPQTDLHALHSVLRYLLTGRYPTASEPAGEEVAGVLTQLAGCHTALDALKVLRAAAANGNGQGLASVVHGYRHRYGRPEPATPAGGALDLVDSCPIDAHRAWPLTGERVLVWERGSDTLSVVTGTTLHWRDTTPIAVRRVAHGVDQRLAVGGWEGEVRLFAGGDGVTSTRLDGAVGDLRFTDTGLVAGSWKRSLRYLRTDGTTEDLVTGERGVHRIAVAGRSERFTVVDHSGSLATYVGTRRVSTEPAREPVRDIAYAGTRLVVITDEALTGIRVDGSRGAPVAHPGAFQLLPAPVPGCCVLVSLTGTPDGSVTARGWLVDEEERLLPYFALAPGDTLLSLSTAAKRYTVNRSSGGCAYWRGGAELVAWPDAVSATVSEDGRRIAVCRPGRVELYEDAA</sequence>
<feature type="domain" description="TIR" evidence="2">
    <location>
        <begin position="3"/>
        <end position="134"/>
    </location>
</feature>
<dbReference type="AlphaFoldDB" id="A0A8J4E5X6"/>
<dbReference type="PROSITE" id="PS00108">
    <property type="entry name" value="PROTEIN_KINASE_ST"/>
    <property type="match status" value="1"/>
</dbReference>
<dbReference type="GO" id="GO:0004672">
    <property type="term" value="F:protein kinase activity"/>
    <property type="evidence" value="ECO:0007669"/>
    <property type="project" value="InterPro"/>
</dbReference>
<protein>
    <recommendedName>
        <fullName evidence="5">Non-specific serine/threonine protein kinase</fullName>
    </recommendedName>
</protein>
<dbReference type="SUPFAM" id="SSF52200">
    <property type="entry name" value="Toll/Interleukin receptor TIR domain"/>
    <property type="match status" value="1"/>
</dbReference>
<dbReference type="PROSITE" id="PS50104">
    <property type="entry name" value="TIR"/>
    <property type="match status" value="1"/>
</dbReference>
<dbReference type="GO" id="GO:0005524">
    <property type="term" value="F:ATP binding"/>
    <property type="evidence" value="ECO:0007669"/>
    <property type="project" value="InterPro"/>
</dbReference>
<dbReference type="SUPFAM" id="SSF56112">
    <property type="entry name" value="Protein kinase-like (PK-like)"/>
    <property type="match status" value="1"/>
</dbReference>
<dbReference type="Gene3D" id="3.40.50.10140">
    <property type="entry name" value="Toll/interleukin-1 receptor homology (TIR) domain"/>
    <property type="match status" value="1"/>
</dbReference>
<evidence type="ECO:0008006" key="5">
    <source>
        <dbReference type="Google" id="ProtNLM"/>
    </source>
</evidence>
<dbReference type="InterPro" id="IPR000157">
    <property type="entry name" value="TIR_dom"/>
</dbReference>
<dbReference type="RefSeq" id="WP_204004411.1">
    <property type="nucleotide sequence ID" value="NZ_BOPG01000051.1"/>
</dbReference>
<accession>A0A8J4E5X6</accession>
<dbReference type="InterPro" id="IPR035897">
    <property type="entry name" value="Toll_tir_struct_dom_sf"/>
</dbReference>
<proteinExistence type="predicted"/>
<name>A0A8J4E5X6_9ACTN</name>
<dbReference type="InterPro" id="IPR008271">
    <property type="entry name" value="Ser/Thr_kinase_AS"/>
</dbReference>
<evidence type="ECO:0000313" key="3">
    <source>
        <dbReference type="EMBL" id="GIJ60312.1"/>
    </source>
</evidence>
<feature type="domain" description="Protein kinase" evidence="1">
    <location>
        <begin position="296"/>
        <end position="548"/>
    </location>
</feature>